<reference evidence="6 7" key="1">
    <citation type="submission" date="2018-05" db="EMBL/GenBank/DDBJ databases">
        <title>Brumimicrobium oceani sp. nov., isolated from coastal sediment.</title>
        <authorList>
            <person name="Kou Y."/>
        </authorList>
    </citation>
    <scope>NUCLEOTIDE SEQUENCE [LARGE SCALE GENOMIC DNA]</scope>
    <source>
        <strain evidence="6 7">C305</strain>
    </source>
</reference>
<evidence type="ECO:0000259" key="5">
    <source>
        <dbReference type="SMART" id="SM00563"/>
    </source>
</evidence>
<dbReference type="SMART" id="SM00563">
    <property type="entry name" value="PlsC"/>
    <property type="match status" value="1"/>
</dbReference>
<dbReference type="GO" id="GO:0006654">
    <property type="term" value="P:phosphatidic acid biosynthetic process"/>
    <property type="evidence" value="ECO:0007669"/>
    <property type="project" value="TreeGrafter"/>
</dbReference>
<feature type="transmembrane region" description="Helical" evidence="4">
    <location>
        <begin position="381"/>
        <end position="402"/>
    </location>
</feature>
<proteinExistence type="predicted"/>
<dbReference type="InterPro" id="IPR002123">
    <property type="entry name" value="Plipid/glycerol_acylTrfase"/>
</dbReference>
<comment type="caution">
    <text evidence="6">The sequence shown here is derived from an EMBL/GenBank/DDBJ whole genome shotgun (WGS) entry which is preliminary data.</text>
</comment>
<feature type="transmembrane region" description="Helical" evidence="4">
    <location>
        <begin position="311"/>
        <end position="332"/>
    </location>
</feature>
<gene>
    <name evidence="6" type="ORF">DIT68_07410</name>
</gene>
<dbReference type="PANTHER" id="PTHR10434">
    <property type="entry name" value="1-ACYL-SN-GLYCEROL-3-PHOSPHATE ACYLTRANSFERASE"/>
    <property type="match status" value="1"/>
</dbReference>
<dbReference type="PANTHER" id="PTHR10434:SF11">
    <property type="entry name" value="1-ACYL-SN-GLYCEROL-3-PHOSPHATE ACYLTRANSFERASE"/>
    <property type="match status" value="1"/>
</dbReference>
<accession>A0A2U2XDU2</accession>
<sequence>MRVLYILMRFILKLTLWVYYPRFKNVNQPKKRFTRTIYMSNHASSFMDPLTVVGSQAPIVFFMTRSDIFKPFLKPILWAAHMLPIYRKHDGVDTKKKNEAVFDKCAKILNGGRSLIVFAEGFTDNVFIRRLKPVKKGAIRIGFNSLEKYNWKKKIYIQAIGANYSDPNKLGSDCIISNGQSICLNDYKNEYEKDANRIIFELTQRMEQEMRDQITDVRNEKMAPFHENIMRITRKGMNAEDSDFRIPLLKRWEYSKNLAKWFNEQELEKNDDLMALKSRLENYFLLQEKENVKETPLYNVITNNRKTARNYLQLIFTFPFMILGMIHSYLPYKFIKSFVEKSFKRKVFWGSVKMLLGFVAIALFNVPLMILMVKLFDLPSFVGVIYFLTVIPIVSLFAYKWFEVFKINKMMKDISRRDVSKISYERMLIKEQIEALIPVA</sequence>
<dbReference type="AlphaFoldDB" id="A0A2U2XDU2"/>
<keyword evidence="3" id="KW-0012">Acyltransferase</keyword>
<dbReference type="RefSeq" id="WP_109359187.1">
    <property type="nucleotide sequence ID" value="NZ_QFRJ01000004.1"/>
</dbReference>
<name>A0A2U2XDU2_9FLAO</name>
<feature type="domain" description="Phospholipid/glycerol acyltransferase" evidence="5">
    <location>
        <begin position="36"/>
        <end position="165"/>
    </location>
</feature>
<keyword evidence="4" id="KW-0812">Transmembrane</keyword>
<protein>
    <recommendedName>
        <fullName evidence="5">Phospholipid/glycerol acyltransferase domain-containing protein</fullName>
    </recommendedName>
</protein>
<organism evidence="6 7">
    <name type="scientific">Brumimicrobium oceani</name>
    <dbReference type="NCBI Taxonomy" id="2100725"/>
    <lineage>
        <taxon>Bacteria</taxon>
        <taxon>Pseudomonadati</taxon>
        <taxon>Bacteroidota</taxon>
        <taxon>Flavobacteriia</taxon>
        <taxon>Flavobacteriales</taxon>
        <taxon>Crocinitomicaceae</taxon>
        <taxon>Brumimicrobium</taxon>
    </lineage>
</organism>
<dbReference type="Pfam" id="PF01553">
    <property type="entry name" value="Acyltransferase"/>
    <property type="match status" value="1"/>
</dbReference>
<keyword evidence="4" id="KW-1133">Transmembrane helix</keyword>
<feature type="transmembrane region" description="Helical" evidence="4">
    <location>
        <begin position="352"/>
        <end position="375"/>
    </location>
</feature>
<comment type="pathway">
    <text evidence="1">Lipid metabolism.</text>
</comment>
<evidence type="ECO:0000313" key="7">
    <source>
        <dbReference type="Proteomes" id="UP000245370"/>
    </source>
</evidence>
<keyword evidence="4" id="KW-0472">Membrane</keyword>
<evidence type="ECO:0000256" key="1">
    <source>
        <dbReference type="ARBA" id="ARBA00005189"/>
    </source>
</evidence>
<keyword evidence="2" id="KW-0808">Transferase</keyword>
<keyword evidence="7" id="KW-1185">Reference proteome</keyword>
<reference evidence="6 7" key="2">
    <citation type="submission" date="2018-05" db="EMBL/GenBank/DDBJ databases">
        <authorList>
            <person name="Lanie J.A."/>
            <person name="Ng W.-L."/>
            <person name="Kazmierczak K.M."/>
            <person name="Andrzejewski T.M."/>
            <person name="Davidsen T.M."/>
            <person name="Wayne K.J."/>
            <person name="Tettelin H."/>
            <person name="Glass J.I."/>
            <person name="Rusch D."/>
            <person name="Podicherti R."/>
            <person name="Tsui H.-C.T."/>
            <person name="Winkler M.E."/>
        </authorList>
    </citation>
    <scope>NUCLEOTIDE SEQUENCE [LARGE SCALE GENOMIC DNA]</scope>
    <source>
        <strain evidence="6 7">C305</strain>
    </source>
</reference>
<evidence type="ECO:0000256" key="3">
    <source>
        <dbReference type="ARBA" id="ARBA00023315"/>
    </source>
</evidence>
<dbReference type="EMBL" id="QFRJ01000004">
    <property type="protein sequence ID" value="PWH85910.1"/>
    <property type="molecule type" value="Genomic_DNA"/>
</dbReference>
<evidence type="ECO:0000313" key="6">
    <source>
        <dbReference type="EMBL" id="PWH85910.1"/>
    </source>
</evidence>
<dbReference type="Proteomes" id="UP000245370">
    <property type="component" value="Unassembled WGS sequence"/>
</dbReference>
<dbReference type="GO" id="GO:0003841">
    <property type="term" value="F:1-acylglycerol-3-phosphate O-acyltransferase activity"/>
    <property type="evidence" value="ECO:0007669"/>
    <property type="project" value="TreeGrafter"/>
</dbReference>
<evidence type="ECO:0000256" key="4">
    <source>
        <dbReference type="SAM" id="Phobius"/>
    </source>
</evidence>
<dbReference type="SUPFAM" id="SSF69593">
    <property type="entry name" value="Glycerol-3-phosphate (1)-acyltransferase"/>
    <property type="match status" value="1"/>
</dbReference>
<evidence type="ECO:0000256" key="2">
    <source>
        <dbReference type="ARBA" id="ARBA00022679"/>
    </source>
</evidence>